<feature type="repeat" description="ANK" evidence="2">
    <location>
        <begin position="804"/>
        <end position="833"/>
    </location>
</feature>
<dbReference type="SMART" id="SM00248">
    <property type="entry name" value="ANK"/>
    <property type="match status" value="9"/>
</dbReference>
<comment type="caution">
    <text evidence="5">The sequence shown here is derived from an EMBL/GenBank/DDBJ whole genome shotgun (WGS) entry which is preliminary data.</text>
</comment>
<dbReference type="InterPro" id="IPR002110">
    <property type="entry name" value="Ankyrin_rpt"/>
</dbReference>
<organism evidence="5 6">
    <name type="scientific">Mycena maculata</name>
    <dbReference type="NCBI Taxonomy" id="230809"/>
    <lineage>
        <taxon>Eukaryota</taxon>
        <taxon>Fungi</taxon>
        <taxon>Dikarya</taxon>
        <taxon>Basidiomycota</taxon>
        <taxon>Agaricomycotina</taxon>
        <taxon>Agaricomycetes</taxon>
        <taxon>Agaricomycetidae</taxon>
        <taxon>Agaricales</taxon>
        <taxon>Marasmiineae</taxon>
        <taxon>Mycenaceae</taxon>
        <taxon>Mycena</taxon>
    </lineage>
</organism>
<evidence type="ECO:0000259" key="3">
    <source>
        <dbReference type="Pfam" id="PF22939"/>
    </source>
</evidence>
<accession>A0AAD7HYC5</accession>
<evidence type="ECO:0000313" key="6">
    <source>
        <dbReference type="Proteomes" id="UP001215280"/>
    </source>
</evidence>
<dbReference type="InterPro" id="IPR027417">
    <property type="entry name" value="P-loop_NTPase"/>
</dbReference>
<dbReference type="PROSITE" id="PS50088">
    <property type="entry name" value="ANK_REPEAT"/>
    <property type="match status" value="6"/>
</dbReference>
<evidence type="ECO:0000256" key="2">
    <source>
        <dbReference type="PROSITE-ProRule" id="PRU00023"/>
    </source>
</evidence>
<dbReference type="Gene3D" id="1.25.40.20">
    <property type="entry name" value="Ankyrin repeat-containing domain"/>
    <property type="match status" value="3"/>
</dbReference>
<evidence type="ECO:0000256" key="1">
    <source>
        <dbReference type="ARBA" id="ARBA00022737"/>
    </source>
</evidence>
<feature type="domain" description="GPI inositol-deacylase winged helix" evidence="3">
    <location>
        <begin position="403"/>
        <end position="482"/>
    </location>
</feature>
<feature type="repeat" description="ANK" evidence="2">
    <location>
        <begin position="637"/>
        <end position="669"/>
    </location>
</feature>
<keyword evidence="6" id="KW-1185">Reference proteome</keyword>
<feature type="repeat" description="ANK" evidence="2">
    <location>
        <begin position="834"/>
        <end position="866"/>
    </location>
</feature>
<evidence type="ECO:0000313" key="5">
    <source>
        <dbReference type="EMBL" id="KAJ7730975.1"/>
    </source>
</evidence>
<feature type="repeat" description="ANK" evidence="2">
    <location>
        <begin position="603"/>
        <end position="635"/>
    </location>
</feature>
<dbReference type="Gene3D" id="3.40.50.300">
    <property type="entry name" value="P-loop containing nucleotide triphosphate hydrolases"/>
    <property type="match status" value="1"/>
</dbReference>
<dbReference type="AlphaFoldDB" id="A0AAD7HYC5"/>
<dbReference type="EMBL" id="JARJLG010000186">
    <property type="protein sequence ID" value="KAJ7730975.1"/>
    <property type="molecule type" value="Genomic_DNA"/>
</dbReference>
<sequence>MAETLGVVTSILQLVDTALKAREYVKGFVDAPEEQRQLFSDIAALRPLLWELQQRVFAHPSRNNLQQMTPPLTKFEKTMDHLVEKMRPALASSSAWSKFSTQLTWTLYNKKRCILTSINEAEHKRHEAEREKMIDWATSQNFFQRQADIHSTWQPGTGVRLGGNYMVQWNPSMVVNQLRTRFKNTNVGVACVYLNHKETEIQTLPNLLAGLWTQLIVEKPIPSAMHELYNHHRMRRTRPSADEVHYILHDFVTTEYAKVYFIVDALDEYPEDQRDLFLEKLVAMGPAVNVMITSRPHINLVGFFPDLQTVKIRATEDDICRYVDTEILRSQRLLKHVKARPELRNEIRSRVISSADGMFLLVKLHLASLSVKCTVKAVRDALRQLPKGLKLTHVDAMARIDRQGEEDKKIAQLTLTWVANAKRPLLVAELQEALAIEPGTTALDCDNILDIDIILSVCAGLVVVDETIPVVRLIHYTMQHYMDDIQGSQFPDAQTDITSRCLTYLSFKKFEEPHSQDAEDLLLEHPFLAYSQYCLLHASGETEQRLQEEIMKFLDDAPKAEAPSLPWNYPDWLAAASPLWISTASNLGHISRYLLAQDNDQVKNPAVLSVATHYGYLPMVQLLIEYGAEVNSYSGRTCTTAMQVASECGHESIVQLLINGGGEVNARGGEYGTALQTASCAGHHTVAHLKHGADVNSQGGRYGTALQAASFHGHEAVVQLLIDHGADLNVQGGRYGTALRAASYGGHHGVIRLLAQNNADVNFHGTFGSALDVVLYWGHEELVQLLIENGVDVNARRGKDGFGTALQTAAYERNVAVVQLLLKYGADVNLKDGKYGTALQAASHRGDVATVRLLVDHGADVNALGGQYETALRAASCGGHSSAVRLLIESGAEEDFKQWKNRLEWRGRIVQVSMRSRRWRQPLLTSSTSAPGQMFEHNYRKTTKRNI</sequence>
<dbReference type="PROSITE" id="PS50297">
    <property type="entry name" value="ANK_REP_REGION"/>
    <property type="match status" value="3"/>
</dbReference>
<evidence type="ECO:0000259" key="4">
    <source>
        <dbReference type="Pfam" id="PF24883"/>
    </source>
</evidence>
<dbReference type="Pfam" id="PF13637">
    <property type="entry name" value="Ank_4"/>
    <property type="match status" value="1"/>
</dbReference>
<gene>
    <name evidence="5" type="ORF">DFH07DRAFT_945259</name>
</gene>
<dbReference type="InterPro" id="IPR054471">
    <property type="entry name" value="GPIID_WHD"/>
</dbReference>
<keyword evidence="2" id="KW-0040">ANK repeat</keyword>
<keyword evidence="1" id="KW-0677">Repeat</keyword>
<dbReference type="PANTHER" id="PTHR10039:SF15">
    <property type="entry name" value="NACHT DOMAIN-CONTAINING PROTEIN"/>
    <property type="match status" value="1"/>
</dbReference>
<protein>
    <submittedName>
        <fullName evidence="5">Ankyrin repeat-containing domain protein</fullName>
    </submittedName>
</protein>
<name>A0AAD7HYC5_9AGAR</name>
<proteinExistence type="predicted"/>
<dbReference type="Proteomes" id="UP001215280">
    <property type="component" value="Unassembled WGS sequence"/>
</dbReference>
<dbReference type="PANTHER" id="PTHR10039">
    <property type="entry name" value="AMELOGENIN"/>
    <property type="match status" value="1"/>
</dbReference>
<dbReference type="InterPro" id="IPR056884">
    <property type="entry name" value="NPHP3-like_N"/>
</dbReference>
<dbReference type="Pfam" id="PF22939">
    <property type="entry name" value="WHD_GPIID"/>
    <property type="match status" value="1"/>
</dbReference>
<feature type="domain" description="Nephrocystin 3-like N-terminal" evidence="4">
    <location>
        <begin position="172"/>
        <end position="295"/>
    </location>
</feature>
<dbReference type="Pfam" id="PF12796">
    <property type="entry name" value="Ank_2"/>
    <property type="match status" value="2"/>
</dbReference>
<feature type="repeat" description="ANK" evidence="2">
    <location>
        <begin position="766"/>
        <end position="798"/>
    </location>
</feature>
<dbReference type="SUPFAM" id="SSF48403">
    <property type="entry name" value="Ankyrin repeat"/>
    <property type="match status" value="1"/>
</dbReference>
<dbReference type="InterPro" id="IPR036770">
    <property type="entry name" value="Ankyrin_rpt-contain_sf"/>
</dbReference>
<dbReference type="Pfam" id="PF24883">
    <property type="entry name" value="NPHP3_N"/>
    <property type="match status" value="1"/>
</dbReference>
<feature type="repeat" description="ANK" evidence="2">
    <location>
        <begin position="701"/>
        <end position="733"/>
    </location>
</feature>
<reference evidence="5" key="1">
    <citation type="submission" date="2023-03" db="EMBL/GenBank/DDBJ databases">
        <title>Massive genome expansion in bonnet fungi (Mycena s.s.) driven by repeated elements and novel gene families across ecological guilds.</title>
        <authorList>
            <consortium name="Lawrence Berkeley National Laboratory"/>
            <person name="Harder C.B."/>
            <person name="Miyauchi S."/>
            <person name="Viragh M."/>
            <person name="Kuo A."/>
            <person name="Thoen E."/>
            <person name="Andreopoulos B."/>
            <person name="Lu D."/>
            <person name="Skrede I."/>
            <person name="Drula E."/>
            <person name="Henrissat B."/>
            <person name="Morin E."/>
            <person name="Kohler A."/>
            <person name="Barry K."/>
            <person name="LaButti K."/>
            <person name="Morin E."/>
            <person name="Salamov A."/>
            <person name="Lipzen A."/>
            <person name="Mereny Z."/>
            <person name="Hegedus B."/>
            <person name="Baldrian P."/>
            <person name="Stursova M."/>
            <person name="Weitz H."/>
            <person name="Taylor A."/>
            <person name="Grigoriev I.V."/>
            <person name="Nagy L.G."/>
            <person name="Martin F."/>
            <person name="Kauserud H."/>
        </authorList>
    </citation>
    <scope>NUCLEOTIDE SEQUENCE</scope>
    <source>
        <strain evidence="5">CBHHK188m</strain>
    </source>
</reference>